<dbReference type="AlphaFoldDB" id="A0A8S9SBW9"/>
<name>A0A8S9SBW9_BRACR</name>
<dbReference type="Proteomes" id="UP000712600">
    <property type="component" value="Unassembled WGS sequence"/>
</dbReference>
<proteinExistence type="predicted"/>
<gene>
    <name evidence="1" type="ORF">F2Q69_00036552</name>
</gene>
<organism evidence="1 2">
    <name type="scientific">Brassica cretica</name>
    <name type="common">Mustard</name>
    <dbReference type="NCBI Taxonomy" id="69181"/>
    <lineage>
        <taxon>Eukaryota</taxon>
        <taxon>Viridiplantae</taxon>
        <taxon>Streptophyta</taxon>
        <taxon>Embryophyta</taxon>
        <taxon>Tracheophyta</taxon>
        <taxon>Spermatophyta</taxon>
        <taxon>Magnoliopsida</taxon>
        <taxon>eudicotyledons</taxon>
        <taxon>Gunneridae</taxon>
        <taxon>Pentapetalae</taxon>
        <taxon>rosids</taxon>
        <taxon>malvids</taxon>
        <taxon>Brassicales</taxon>
        <taxon>Brassicaceae</taxon>
        <taxon>Brassiceae</taxon>
        <taxon>Brassica</taxon>
    </lineage>
</organism>
<evidence type="ECO:0000313" key="2">
    <source>
        <dbReference type="Proteomes" id="UP000712600"/>
    </source>
</evidence>
<comment type="caution">
    <text evidence="1">The sequence shown here is derived from an EMBL/GenBank/DDBJ whole genome shotgun (WGS) entry which is preliminary data.</text>
</comment>
<protein>
    <submittedName>
        <fullName evidence="1">Uncharacterized protein</fullName>
    </submittedName>
</protein>
<sequence length="121" mass="13223">MMLRKTRAVKIIIQRILRGARPRSHGWNLDECYLSQNLVKCMFFVRHPLPRGTTSSFGAAGGAICMSRGVGAGIVDVYEEEYAEAEASEGWVLSVSLVEDAVGVIETNIETVEFSESVGVT</sequence>
<reference evidence="1" key="1">
    <citation type="submission" date="2019-12" db="EMBL/GenBank/DDBJ databases">
        <title>Genome sequencing and annotation of Brassica cretica.</title>
        <authorList>
            <person name="Studholme D.J."/>
            <person name="Sarris P."/>
        </authorList>
    </citation>
    <scope>NUCLEOTIDE SEQUENCE</scope>
    <source>
        <strain evidence="1">PFS-109/04</strain>
        <tissue evidence="1">Leaf</tissue>
    </source>
</reference>
<evidence type="ECO:0000313" key="1">
    <source>
        <dbReference type="EMBL" id="KAF3598344.1"/>
    </source>
</evidence>
<accession>A0A8S9SBW9</accession>
<dbReference type="EMBL" id="QGKX02000004">
    <property type="protein sequence ID" value="KAF3598344.1"/>
    <property type="molecule type" value="Genomic_DNA"/>
</dbReference>